<name>A0A6G1PT37_CHAAH</name>
<organism evidence="1 2">
    <name type="scientific">Channa argus</name>
    <name type="common">Northern snakehead</name>
    <name type="synonym">Ophicephalus argus</name>
    <dbReference type="NCBI Taxonomy" id="215402"/>
    <lineage>
        <taxon>Eukaryota</taxon>
        <taxon>Metazoa</taxon>
        <taxon>Chordata</taxon>
        <taxon>Craniata</taxon>
        <taxon>Vertebrata</taxon>
        <taxon>Euteleostomi</taxon>
        <taxon>Actinopterygii</taxon>
        <taxon>Neopterygii</taxon>
        <taxon>Teleostei</taxon>
        <taxon>Neoteleostei</taxon>
        <taxon>Acanthomorphata</taxon>
        <taxon>Anabantaria</taxon>
        <taxon>Anabantiformes</taxon>
        <taxon>Channoidei</taxon>
        <taxon>Channidae</taxon>
        <taxon>Channa</taxon>
    </lineage>
</organism>
<dbReference type="AlphaFoldDB" id="A0A6G1PT37"/>
<reference evidence="2" key="2">
    <citation type="submission" date="2019-02" db="EMBL/GenBank/DDBJ databases">
        <title>Opniocepnalus argus Var Kimnra genome.</title>
        <authorList>
            <person name="Zhou C."/>
            <person name="Xiao S."/>
        </authorList>
    </citation>
    <scope>NUCLEOTIDE SEQUENCE [LARGE SCALE GENOMIC DNA]</scope>
</reference>
<keyword evidence="2" id="KW-1185">Reference proteome</keyword>
<evidence type="ECO:0000313" key="2">
    <source>
        <dbReference type="Proteomes" id="UP000503349"/>
    </source>
</evidence>
<gene>
    <name evidence="1" type="ORF">EXN66_Car009146</name>
</gene>
<accession>A0A6G1PT37</accession>
<dbReference type="EMBL" id="CM015719">
    <property type="protein sequence ID" value="KAF3693470.1"/>
    <property type="molecule type" value="Genomic_DNA"/>
</dbReference>
<protein>
    <submittedName>
        <fullName evidence="1">Uncharacterized protein</fullName>
    </submittedName>
</protein>
<proteinExistence type="predicted"/>
<reference evidence="1 2" key="1">
    <citation type="submission" date="2019-02" db="EMBL/GenBank/DDBJ databases">
        <title>Opniocepnalus argus genome.</title>
        <authorList>
            <person name="Zhou C."/>
            <person name="Xiao S."/>
        </authorList>
    </citation>
    <scope>NUCLEOTIDE SEQUENCE [LARGE SCALE GENOMIC DNA]</scope>
    <source>
        <strain evidence="1">OARG1902GOOAL</strain>
        <tissue evidence="1">Muscle</tissue>
    </source>
</reference>
<evidence type="ECO:0000313" key="1">
    <source>
        <dbReference type="EMBL" id="KAF3693470.1"/>
    </source>
</evidence>
<dbReference type="Proteomes" id="UP000503349">
    <property type="component" value="Chromosome 8"/>
</dbReference>
<sequence length="69" mass="7712">MVRVKCRPTAFWPPPPCSSIQNCHPCGPICSHQKKLLFAFQPLRVLLLSGSYKSLPDSLIILLGHQTQI</sequence>